<dbReference type="InterPro" id="IPR001036">
    <property type="entry name" value="Acrflvin-R"/>
</dbReference>
<dbReference type="NCBIfam" id="NF033617">
    <property type="entry name" value="RND_permease_2"/>
    <property type="match status" value="1"/>
</dbReference>
<dbReference type="NCBIfam" id="NF007798">
    <property type="entry name" value="PRK10503.1"/>
    <property type="match status" value="1"/>
</dbReference>
<keyword evidence="1" id="KW-0472">Membrane</keyword>
<keyword evidence="1" id="KW-1133">Transmembrane helix</keyword>
<gene>
    <name evidence="2" type="ORF">QLH52_13510</name>
</gene>
<dbReference type="SUPFAM" id="SSF82693">
    <property type="entry name" value="Multidrug efflux transporter AcrB pore domain, PN1, PN2, PC1 and PC2 subdomains"/>
    <property type="match status" value="4"/>
</dbReference>
<evidence type="ECO:0000256" key="1">
    <source>
        <dbReference type="SAM" id="Phobius"/>
    </source>
</evidence>
<feature type="transmembrane region" description="Helical" evidence="1">
    <location>
        <begin position="958"/>
        <end position="979"/>
    </location>
</feature>
<dbReference type="SUPFAM" id="SSF82714">
    <property type="entry name" value="Multidrug efflux transporter AcrB TolC docking domain, DN and DC subdomains"/>
    <property type="match status" value="2"/>
</dbReference>
<feature type="transmembrane region" description="Helical" evidence="1">
    <location>
        <begin position="397"/>
        <end position="420"/>
    </location>
</feature>
<dbReference type="Pfam" id="PF00873">
    <property type="entry name" value="ACR_tran"/>
    <property type="match status" value="1"/>
</dbReference>
<reference evidence="2 3" key="1">
    <citation type="submission" date="2023-11" db="EMBL/GenBank/DDBJ databases">
        <authorList>
            <person name="Ouyang M.-Y."/>
        </authorList>
    </citation>
    <scope>NUCLEOTIDE SEQUENCE [LARGE SCALE GENOMIC DNA]</scope>
    <source>
        <strain evidence="2 3">OY6</strain>
    </source>
</reference>
<sequence length="1040" mass="111132">MAAAQNPLPGFNPSRHFILRPVATSLLMLALLLAGVLTYRLLPISALPQVDYPTIQVTTLYPGASPEVTTSAITAPLERQFGQMPGLRQMSSTSSGGASVVTLQFDLALDLDIAEQTVQAAINAANNFLPKDLPLPPIYNKVNPADTPILTLAVTSSSLALPKVQDLVDTRLAQKIAQLPGVGLVSISGGQRPAVRIQANHQALAAYGLSLEDLRNAIAAANVNQPKGMFDGPQRSAIIDNNDQLRSAAEYRDLVVAYRNGAPVRLSEVADAVDAAENVKLAAWANDKAAVIVNIQRQPGANVIEVVDRINKLLPQLRATLPAAIEVLPLTDRTVTIRASVHDVQFELLLAVALVVMVIFLFLRNLPATIIPAVAVPLSLVGTFAVMHLAGFSINNLTLMALTIASGFVVDDAIVVIENISRYRERGESPLQAALKGSEQIGFTIISLTISLVAVLIPLLFMGDVVGRLFREFAITLAVAILISAVVSLTLTPMMCARLLRAGETGHEQHSGLLDKVIAAYGRSLEWVLKHQGLTLLVAIATLALTVLLYAAMPKGLFPIQDTGLIQGITEAPPSISFAAMAERQQAMAQQILADPAVASLSSFIGVDGSNPTLNSGRFLINLKPQAQRDNASKVIERLRPRLADVPGISVYLQPVQDMTLENKVSRTQFQFTLQTVDLAELNRWSQRLVERMRALPGIADAASDVQDQGLQAYIEIDRASASRLGVSTADIDNALYNAYGQRLVSTIFTQSNQYRVVLEVDPKQQRGPEGLQELRIPSSNGSQVPLSALASISERQTALAINHLDQFPSATISFNLPAGAALGDAIQAIEQAKQDIGLPLAVQSDYQGAALAFNASLSGTLWLILAAIVTVYIVLGVLYESYIHPITILSTLPSAGVGALLALQLSGNDLGIIAVIGIVLLIGIVKKNAIMMIDFALEAERKQGLPPREAIFQACLLRFRPILMTTLAALLGALPLMLGSGVGSELRHPLGISMVGGLLLSQLLTLYTTPVIYLSLDQLARRLRGAAESPLADNGDRRP</sequence>
<feature type="transmembrane region" description="Helical" evidence="1">
    <location>
        <begin position="912"/>
        <end position="938"/>
    </location>
</feature>
<feature type="transmembrane region" description="Helical" evidence="1">
    <location>
        <begin position="473"/>
        <end position="491"/>
    </location>
</feature>
<dbReference type="PRINTS" id="PR00702">
    <property type="entry name" value="ACRIFLAVINRP"/>
</dbReference>
<dbReference type="SUPFAM" id="SSF82866">
    <property type="entry name" value="Multidrug efflux transporter AcrB transmembrane domain"/>
    <property type="match status" value="2"/>
</dbReference>
<dbReference type="PANTHER" id="PTHR32063:SF21">
    <property type="entry name" value="MULTIDRUG RESISTANCE PROTEIN MDTB"/>
    <property type="match status" value="1"/>
</dbReference>
<dbReference type="Gene3D" id="1.20.1640.10">
    <property type="entry name" value="Multidrug efflux transporter AcrB transmembrane domain"/>
    <property type="match status" value="2"/>
</dbReference>
<dbReference type="Gene3D" id="3.30.70.1430">
    <property type="entry name" value="Multidrug efflux transporter AcrB pore domain"/>
    <property type="match status" value="2"/>
</dbReference>
<dbReference type="EMBL" id="JAXARY010000011">
    <property type="protein sequence ID" value="MDX8128308.1"/>
    <property type="molecule type" value="Genomic_DNA"/>
</dbReference>
<name>A0ABU4UGR5_9GAMM</name>
<proteinExistence type="predicted"/>
<feature type="transmembrane region" description="Helical" evidence="1">
    <location>
        <begin position="533"/>
        <end position="553"/>
    </location>
</feature>
<feature type="transmembrane region" description="Helical" evidence="1">
    <location>
        <begin position="441"/>
        <end position="461"/>
    </location>
</feature>
<feature type="transmembrane region" description="Helical" evidence="1">
    <location>
        <begin position="370"/>
        <end position="391"/>
    </location>
</feature>
<protein>
    <submittedName>
        <fullName evidence="2">MdtB/MuxB family multidrug efflux RND transporter permease subunit</fullName>
    </submittedName>
</protein>
<dbReference type="Proteomes" id="UP001284537">
    <property type="component" value="Unassembled WGS sequence"/>
</dbReference>
<dbReference type="Gene3D" id="3.30.70.1320">
    <property type="entry name" value="Multidrug efflux transporter AcrB pore domain like"/>
    <property type="match status" value="1"/>
</dbReference>
<keyword evidence="3" id="KW-1185">Reference proteome</keyword>
<accession>A0ABU4UGR5</accession>
<feature type="transmembrane region" description="Helical" evidence="1">
    <location>
        <begin position="887"/>
        <end position="906"/>
    </location>
</feature>
<feature type="transmembrane region" description="Helical" evidence="1">
    <location>
        <begin position="344"/>
        <end position="363"/>
    </location>
</feature>
<feature type="transmembrane region" description="Helical" evidence="1">
    <location>
        <begin position="991"/>
        <end position="1015"/>
    </location>
</feature>
<feature type="transmembrane region" description="Helical" evidence="1">
    <location>
        <begin position="862"/>
        <end position="880"/>
    </location>
</feature>
<dbReference type="Gene3D" id="3.30.2090.10">
    <property type="entry name" value="Multidrug efflux transporter AcrB TolC docking domain, DN and DC subdomains"/>
    <property type="match status" value="2"/>
</dbReference>
<comment type="caution">
    <text evidence="2">The sequence shown here is derived from an EMBL/GenBank/DDBJ whole genome shotgun (WGS) entry which is preliminary data.</text>
</comment>
<dbReference type="Gene3D" id="3.30.70.1440">
    <property type="entry name" value="Multidrug efflux transporter AcrB pore domain"/>
    <property type="match status" value="1"/>
</dbReference>
<dbReference type="InterPro" id="IPR027463">
    <property type="entry name" value="AcrB_DN_DC_subdom"/>
</dbReference>
<evidence type="ECO:0000313" key="2">
    <source>
        <dbReference type="EMBL" id="MDX8128308.1"/>
    </source>
</evidence>
<evidence type="ECO:0000313" key="3">
    <source>
        <dbReference type="Proteomes" id="UP001284537"/>
    </source>
</evidence>
<dbReference type="PANTHER" id="PTHR32063">
    <property type="match status" value="1"/>
</dbReference>
<dbReference type="RefSeq" id="WP_319961924.1">
    <property type="nucleotide sequence ID" value="NZ_JAXARY010000011.1"/>
</dbReference>
<keyword evidence="1" id="KW-0812">Transmembrane</keyword>
<organism evidence="2 3">
    <name type="scientific">Methylomonas defluvii</name>
    <dbReference type="NCBI Taxonomy" id="3045149"/>
    <lineage>
        <taxon>Bacteria</taxon>
        <taxon>Pseudomonadati</taxon>
        <taxon>Pseudomonadota</taxon>
        <taxon>Gammaproteobacteria</taxon>
        <taxon>Methylococcales</taxon>
        <taxon>Methylococcaceae</taxon>
        <taxon>Methylomonas</taxon>
    </lineage>
</organism>